<dbReference type="EMBL" id="AZAN01000001">
    <property type="protein sequence ID" value="ETA71034.1"/>
    <property type="molecule type" value="Genomic_DNA"/>
</dbReference>
<dbReference type="AlphaFoldDB" id="W9DW49"/>
<dbReference type="InterPro" id="IPR000537">
    <property type="entry name" value="UbiA_prenyltransferase"/>
</dbReference>
<evidence type="ECO:0000313" key="7">
    <source>
        <dbReference type="Proteomes" id="UP000019485"/>
    </source>
</evidence>
<feature type="transmembrane region" description="Helical" evidence="5">
    <location>
        <begin position="167"/>
        <end position="183"/>
    </location>
</feature>
<dbReference type="HOGENOM" id="CLU_800845_0_0_11"/>
<organism evidence="6 7">
    <name type="scientific">Actinospica robiniae DSM 44927</name>
    <dbReference type="NCBI Taxonomy" id="479430"/>
    <lineage>
        <taxon>Bacteria</taxon>
        <taxon>Bacillati</taxon>
        <taxon>Actinomycetota</taxon>
        <taxon>Actinomycetes</taxon>
        <taxon>Catenulisporales</taxon>
        <taxon>Actinospicaceae</taxon>
        <taxon>Actinospica</taxon>
    </lineage>
</organism>
<keyword evidence="3 5" id="KW-1133">Transmembrane helix</keyword>
<protein>
    <submittedName>
        <fullName evidence="6">4-hydroxybenzoate polyprenyltransferase-like prenyltransferase</fullName>
    </submittedName>
</protein>
<feature type="transmembrane region" description="Helical" evidence="5">
    <location>
        <begin position="93"/>
        <end position="124"/>
    </location>
</feature>
<dbReference type="GO" id="GO:0016765">
    <property type="term" value="F:transferase activity, transferring alkyl or aryl (other than methyl) groups"/>
    <property type="evidence" value="ECO:0007669"/>
    <property type="project" value="InterPro"/>
</dbReference>
<dbReference type="Pfam" id="PF01040">
    <property type="entry name" value="UbiA"/>
    <property type="match status" value="1"/>
</dbReference>
<evidence type="ECO:0000256" key="1">
    <source>
        <dbReference type="ARBA" id="ARBA00004141"/>
    </source>
</evidence>
<proteinExistence type="predicted"/>
<sequence>MIQRIRLAFVAARPPVFVLFASYAALGIAQAGRPNAYLPLTGILVTIAGFLIFSVACNDLADEAIDRVNLPGDRRRPLVGGDASRTQLSTTGIIGAIAALAASAALGWLAVLVVAVGLVLSAAYSLRPFRFAERGVLAPLVLPACYVAVPFLLGVDAAHRPVTSHDFVLLGGLYLGFIGRIVLKDFRDVRGDALFGKRTFLVRHGRRATCALSMICWSAGSLIIVIGSTRDTSEGLVADAILGVLAACSVKLINMLSHCSEHRRDERLISAIAILGRGMIVVLLAEFSIYAKAVAPTLALPLLLLLALLTLSQTAAMVVYGPRPRRSDVDRLLSEEPTPVQGLSRA</sequence>
<dbReference type="Gene3D" id="1.10.357.140">
    <property type="entry name" value="UbiA prenyltransferase"/>
    <property type="match status" value="1"/>
</dbReference>
<evidence type="ECO:0000256" key="3">
    <source>
        <dbReference type="ARBA" id="ARBA00022989"/>
    </source>
</evidence>
<feature type="transmembrane region" description="Helical" evidence="5">
    <location>
        <begin position="136"/>
        <end position="155"/>
    </location>
</feature>
<dbReference type="Proteomes" id="UP000019485">
    <property type="component" value="Unassembled WGS sequence"/>
</dbReference>
<keyword evidence="7" id="KW-1185">Reference proteome</keyword>
<name>W9DW49_9ACTN</name>
<dbReference type="GO" id="GO:0016020">
    <property type="term" value="C:membrane"/>
    <property type="evidence" value="ECO:0007669"/>
    <property type="project" value="UniProtKB-SubCell"/>
</dbReference>
<feature type="transmembrane region" description="Helical" evidence="5">
    <location>
        <begin position="268"/>
        <end position="290"/>
    </location>
</feature>
<feature type="transmembrane region" description="Helical" evidence="5">
    <location>
        <begin position="208"/>
        <end position="229"/>
    </location>
</feature>
<comment type="subcellular location">
    <subcellularLocation>
        <location evidence="1">Membrane</location>
        <topology evidence="1">Multi-pass membrane protein</topology>
    </subcellularLocation>
</comment>
<keyword evidence="2 5" id="KW-0812">Transmembrane</keyword>
<feature type="transmembrane region" description="Helical" evidence="5">
    <location>
        <begin position="235"/>
        <end position="256"/>
    </location>
</feature>
<accession>W9DW49</accession>
<keyword evidence="4 5" id="KW-0472">Membrane</keyword>
<gene>
    <name evidence="6" type="ORF">ActroDRAFT_0054</name>
</gene>
<feature type="transmembrane region" description="Helical" evidence="5">
    <location>
        <begin position="36"/>
        <end position="56"/>
    </location>
</feature>
<evidence type="ECO:0000256" key="4">
    <source>
        <dbReference type="ARBA" id="ARBA00023136"/>
    </source>
</evidence>
<dbReference type="PANTHER" id="PTHR42723">
    <property type="entry name" value="CHLOROPHYLL SYNTHASE"/>
    <property type="match status" value="1"/>
</dbReference>
<dbReference type="PANTHER" id="PTHR42723:SF1">
    <property type="entry name" value="CHLOROPHYLL SYNTHASE, CHLOROPLASTIC"/>
    <property type="match status" value="1"/>
</dbReference>
<feature type="transmembrane region" description="Helical" evidence="5">
    <location>
        <begin position="6"/>
        <end position="29"/>
    </location>
</feature>
<dbReference type="InterPro" id="IPR044878">
    <property type="entry name" value="UbiA_sf"/>
</dbReference>
<reference evidence="6 7" key="1">
    <citation type="submission" date="2013-08" db="EMBL/GenBank/DDBJ databases">
        <authorList>
            <consortium name="DOE Joint Genome Institute"/>
            <person name="Eisen J."/>
            <person name="Huntemann M."/>
            <person name="Han J."/>
            <person name="Chen A."/>
            <person name="Kyrpides N."/>
            <person name="Mavromatis K."/>
            <person name="Markowitz V."/>
            <person name="Palaniappan K."/>
            <person name="Ivanova N."/>
            <person name="Schaumberg A."/>
            <person name="Pati A."/>
            <person name="Liolios K."/>
            <person name="Nordberg H.P."/>
            <person name="Cantor M.N."/>
            <person name="Hua S.X."/>
            <person name="Woyke T."/>
        </authorList>
    </citation>
    <scope>NUCLEOTIDE SEQUENCE [LARGE SCALE GENOMIC DNA]</scope>
    <source>
        <strain evidence="6 7">DSM 44927</strain>
    </source>
</reference>
<keyword evidence="6" id="KW-0808">Transferase</keyword>
<dbReference type="InterPro" id="IPR050475">
    <property type="entry name" value="Prenyltransferase_related"/>
</dbReference>
<evidence type="ECO:0000256" key="5">
    <source>
        <dbReference type="SAM" id="Phobius"/>
    </source>
</evidence>
<comment type="caution">
    <text evidence="6">The sequence shown here is derived from an EMBL/GenBank/DDBJ whole genome shotgun (WGS) entry which is preliminary data.</text>
</comment>
<evidence type="ECO:0000313" key="6">
    <source>
        <dbReference type="EMBL" id="ETA71034.1"/>
    </source>
</evidence>
<evidence type="ECO:0000256" key="2">
    <source>
        <dbReference type="ARBA" id="ARBA00022692"/>
    </source>
</evidence>
<feature type="transmembrane region" description="Helical" evidence="5">
    <location>
        <begin position="302"/>
        <end position="321"/>
    </location>
</feature>